<organism evidence="8 9">
    <name type="scientific">Bradyrhizobium lablabi</name>
    <dbReference type="NCBI Taxonomy" id="722472"/>
    <lineage>
        <taxon>Bacteria</taxon>
        <taxon>Pseudomonadati</taxon>
        <taxon>Pseudomonadota</taxon>
        <taxon>Alphaproteobacteria</taxon>
        <taxon>Hyphomicrobiales</taxon>
        <taxon>Nitrobacteraceae</taxon>
        <taxon>Bradyrhizobium</taxon>
    </lineage>
</organism>
<protein>
    <submittedName>
        <fullName evidence="8">Cytochrome c553</fullName>
    </submittedName>
</protein>
<evidence type="ECO:0000256" key="6">
    <source>
        <dbReference type="PROSITE-ProRule" id="PRU00433"/>
    </source>
</evidence>
<dbReference type="InterPro" id="IPR009056">
    <property type="entry name" value="Cyt_c-like_dom"/>
</dbReference>
<dbReference type="Proteomes" id="UP000183208">
    <property type="component" value="Unassembled WGS sequence"/>
</dbReference>
<keyword evidence="2 6" id="KW-0349">Heme</keyword>
<feature type="domain" description="Cytochrome c" evidence="7">
    <location>
        <begin position="139"/>
        <end position="232"/>
    </location>
</feature>
<keyword evidence="4" id="KW-0249">Electron transport</keyword>
<evidence type="ECO:0000259" key="7">
    <source>
        <dbReference type="PROSITE" id="PS51007"/>
    </source>
</evidence>
<evidence type="ECO:0000313" key="9">
    <source>
        <dbReference type="Proteomes" id="UP000183208"/>
    </source>
</evidence>
<evidence type="ECO:0000256" key="2">
    <source>
        <dbReference type="ARBA" id="ARBA00022617"/>
    </source>
</evidence>
<keyword evidence="5 6" id="KW-0408">Iron</keyword>
<evidence type="ECO:0000256" key="1">
    <source>
        <dbReference type="ARBA" id="ARBA00022448"/>
    </source>
</evidence>
<dbReference type="PROSITE" id="PS51007">
    <property type="entry name" value="CYTC"/>
    <property type="match status" value="1"/>
</dbReference>
<dbReference type="EMBL" id="FNTI01000001">
    <property type="protein sequence ID" value="SEE43977.1"/>
    <property type="molecule type" value="Genomic_DNA"/>
</dbReference>
<dbReference type="GO" id="GO:0020037">
    <property type="term" value="F:heme binding"/>
    <property type="evidence" value="ECO:0007669"/>
    <property type="project" value="InterPro"/>
</dbReference>
<dbReference type="SUPFAM" id="SSF46626">
    <property type="entry name" value="Cytochrome c"/>
    <property type="match status" value="2"/>
</dbReference>
<dbReference type="GO" id="GO:0046872">
    <property type="term" value="F:metal ion binding"/>
    <property type="evidence" value="ECO:0007669"/>
    <property type="project" value="UniProtKB-KW"/>
</dbReference>
<name>A0A1M7IQR3_9BRAD</name>
<evidence type="ECO:0000256" key="4">
    <source>
        <dbReference type="ARBA" id="ARBA00022982"/>
    </source>
</evidence>
<evidence type="ECO:0000256" key="5">
    <source>
        <dbReference type="ARBA" id="ARBA00023004"/>
    </source>
</evidence>
<keyword evidence="3 6" id="KW-0479">Metal-binding</keyword>
<dbReference type="AlphaFoldDB" id="A0A1M7IQR3"/>
<reference evidence="8 9" key="1">
    <citation type="submission" date="2016-10" db="EMBL/GenBank/DDBJ databases">
        <authorList>
            <person name="de Groot N.N."/>
        </authorList>
    </citation>
    <scope>NUCLEOTIDE SEQUENCE [LARGE SCALE GENOMIC DNA]</scope>
    <source>
        <strain evidence="8 9">GAS522</strain>
    </source>
</reference>
<dbReference type="InterPro" id="IPR050597">
    <property type="entry name" value="Cytochrome_c_Oxidase_Subunit"/>
</dbReference>
<accession>A0A1M7IQR3</accession>
<dbReference type="Gene3D" id="1.10.760.10">
    <property type="entry name" value="Cytochrome c-like domain"/>
    <property type="match status" value="2"/>
</dbReference>
<dbReference type="GO" id="GO:0009055">
    <property type="term" value="F:electron transfer activity"/>
    <property type="evidence" value="ECO:0007669"/>
    <property type="project" value="InterPro"/>
</dbReference>
<keyword evidence="1" id="KW-0813">Transport</keyword>
<evidence type="ECO:0000313" key="8">
    <source>
        <dbReference type="EMBL" id="SEE43977.1"/>
    </source>
</evidence>
<gene>
    <name evidence="8" type="ORF">SAMN05444171_7489</name>
</gene>
<sequence length="232" mass="24877">MIGSFFSGADHRTRRNDESRMMKIAGLHSALRTAILAVVFSAGLSITGHADDFQAKLAYCKTCHGLSGQGYHGYYPMPRLAGQQPKYLENQLRAFIEHRRKNAIMANVAHALSPSMLSALAHHFRDLNPPPLGGGGSGGAVATGKRIYEEGLPESNVPACSACHGPDARGQDQIPRLAGQLPDYFYSKLVNWSAERGQNSSMPDSSAVMGPTSHNLTKSQIAAVAAYVSGLR</sequence>
<proteinExistence type="predicted"/>
<evidence type="ECO:0000256" key="3">
    <source>
        <dbReference type="ARBA" id="ARBA00022723"/>
    </source>
</evidence>
<dbReference type="InterPro" id="IPR036909">
    <property type="entry name" value="Cyt_c-like_dom_sf"/>
</dbReference>
<dbReference type="RefSeq" id="WP_244525016.1">
    <property type="nucleotide sequence ID" value="NZ_FNTI01000001.1"/>
</dbReference>
<dbReference type="Pfam" id="PF00034">
    <property type="entry name" value="Cytochrom_C"/>
    <property type="match status" value="2"/>
</dbReference>
<dbReference type="PANTHER" id="PTHR33751">
    <property type="entry name" value="CBB3-TYPE CYTOCHROME C OXIDASE SUBUNIT FIXP"/>
    <property type="match status" value="1"/>
</dbReference>
<dbReference type="PANTHER" id="PTHR33751:SF9">
    <property type="entry name" value="CYTOCHROME C4"/>
    <property type="match status" value="1"/>
</dbReference>